<proteinExistence type="predicted"/>
<evidence type="ECO:0000313" key="1">
    <source>
        <dbReference type="EMBL" id="QHS77667.1"/>
    </source>
</evidence>
<name>A0A6C0AD43_9ZZZZ</name>
<reference evidence="1" key="1">
    <citation type="journal article" date="2020" name="Nature">
        <title>Giant virus diversity and host interactions through global metagenomics.</title>
        <authorList>
            <person name="Schulz F."/>
            <person name="Roux S."/>
            <person name="Paez-Espino D."/>
            <person name="Jungbluth S."/>
            <person name="Walsh D.A."/>
            <person name="Denef V.J."/>
            <person name="McMahon K.D."/>
            <person name="Konstantinidis K.T."/>
            <person name="Eloe-Fadrosh E.A."/>
            <person name="Kyrpides N.C."/>
            <person name="Woyke T."/>
        </authorList>
    </citation>
    <scope>NUCLEOTIDE SEQUENCE</scope>
    <source>
        <strain evidence="1">GVMAG-S-1021933-23</strain>
    </source>
</reference>
<sequence length="325" mass="39692">MIEINFSDIPKWLRNSEFYMSLEADDDSTIEIPEDAYKKTNHIKNIKDFEKVYKICKFWIMDYPESFYKWALDNKKHALKFFYSEFDDKNDEINYLIDDLTYSEKLVYKIITYRHENYILILKFSENFIINYPINYNYGSKLLHSFIDDTNYRIDNKDITFVKNKESMFCIPKYIYSNIFPNIKTLKFNKFNILNIKEEITKCLEEINEKISDNKINYRGCDAKLTQKKILKFLDIYEPEEESLESLIKELQNYYTTPNEKEEKFVEDIINLFEDQSLDFNAKDFKFKDLINLFIRVERFPDEFEFILDKFRNFIKTEIRKMRGW</sequence>
<dbReference type="EMBL" id="MN740593">
    <property type="protein sequence ID" value="QHS77667.1"/>
    <property type="molecule type" value="Genomic_DNA"/>
</dbReference>
<accession>A0A6C0AD43</accession>
<dbReference type="AlphaFoldDB" id="A0A6C0AD43"/>
<organism evidence="1">
    <name type="scientific">viral metagenome</name>
    <dbReference type="NCBI Taxonomy" id="1070528"/>
    <lineage>
        <taxon>unclassified sequences</taxon>
        <taxon>metagenomes</taxon>
        <taxon>organismal metagenomes</taxon>
    </lineage>
</organism>
<protein>
    <submittedName>
        <fullName evidence="1">Uncharacterized protein</fullName>
    </submittedName>
</protein>